<comment type="caution">
    <text evidence="1">The sequence shown here is derived from an EMBL/GenBank/DDBJ whole genome shotgun (WGS) entry which is preliminary data.</text>
</comment>
<evidence type="ECO:0000313" key="2">
    <source>
        <dbReference type="Proteomes" id="UP000478052"/>
    </source>
</evidence>
<gene>
    <name evidence="1" type="ORF">FWK35_00022719</name>
</gene>
<accession>A0A6G0Z354</accession>
<name>A0A6G0Z354_APHCR</name>
<keyword evidence="2" id="KW-1185">Reference proteome</keyword>
<protein>
    <submittedName>
        <fullName evidence="1">Uncharacterized protein</fullName>
    </submittedName>
</protein>
<sequence length="150" mass="17439">MVYSSDFYTSRRPAYYKPASSYSVTPEHVHQEHGQPKPAAFTRNTVRVPWHKVPNVPRPSQVQLPYLVYGRKGDKNQMQREFLGAGNETDVETETKALIKSALARRHLHETETIPSKSRLNHHRVDTEGHEGHTRRRILFSSLPPTFYRY</sequence>
<dbReference type="Proteomes" id="UP000478052">
    <property type="component" value="Unassembled WGS sequence"/>
</dbReference>
<dbReference type="AlphaFoldDB" id="A0A6G0Z354"/>
<evidence type="ECO:0000313" key="1">
    <source>
        <dbReference type="EMBL" id="KAF0764897.1"/>
    </source>
</evidence>
<dbReference type="OrthoDB" id="8194914at2759"/>
<organism evidence="1 2">
    <name type="scientific">Aphis craccivora</name>
    <name type="common">Cowpea aphid</name>
    <dbReference type="NCBI Taxonomy" id="307492"/>
    <lineage>
        <taxon>Eukaryota</taxon>
        <taxon>Metazoa</taxon>
        <taxon>Ecdysozoa</taxon>
        <taxon>Arthropoda</taxon>
        <taxon>Hexapoda</taxon>
        <taxon>Insecta</taxon>
        <taxon>Pterygota</taxon>
        <taxon>Neoptera</taxon>
        <taxon>Paraneoptera</taxon>
        <taxon>Hemiptera</taxon>
        <taxon>Sternorrhyncha</taxon>
        <taxon>Aphidomorpha</taxon>
        <taxon>Aphidoidea</taxon>
        <taxon>Aphididae</taxon>
        <taxon>Aphidini</taxon>
        <taxon>Aphis</taxon>
        <taxon>Aphis</taxon>
    </lineage>
</organism>
<dbReference type="EMBL" id="VUJU01001524">
    <property type="protein sequence ID" value="KAF0764897.1"/>
    <property type="molecule type" value="Genomic_DNA"/>
</dbReference>
<proteinExistence type="predicted"/>
<reference evidence="1 2" key="1">
    <citation type="submission" date="2019-08" db="EMBL/GenBank/DDBJ databases">
        <title>Whole genome of Aphis craccivora.</title>
        <authorList>
            <person name="Voronova N.V."/>
            <person name="Shulinski R.S."/>
            <person name="Bandarenka Y.V."/>
            <person name="Zhorov D.G."/>
            <person name="Warner D."/>
        </authorList>
    </citation>
    <scope>NUCLEOTIDE SEQUENCE [LARGE SCALE GENOMIC DNA]</scope>
    <source>
        <strain evidence="1">180601</strain>
        <tissue evidence="1">Whole Body</tissue>
    </source>
</reference>